<feature type="transmembrane region" description="Helical" evidence="1">
    <location>
        <begin position="873"/>
        <end position="892"/>
    </location>
</feature>
<dbReference type="PANTHER" id="PTHR32063:SF0">
    <property type="entry name" value="SWARMING MOTILITY PROTEIN SWRC"/>
    <property type="match status" value="1"/>
</dbReference>
<dbReference type="SUPFAM" id="SSF82693">
    <property type="entry name" value="Multidrug efflux transporter AcrB pore domain, PN1, PN2, PC1 and PC2 subdomains"/>
    <property type="match status" value="3"/>
</dbReference>
<dbReference type="GO" id="GO:0042910">
    <property type="term" value="F:xenobiotic transmembrane transporter activity"/>
    <property type="evidence" value="ECO:0007669"/>
    <property type="project" value="TreeGrafter"/>
</dbReference>
<keyword evidence="1" id="KW-1133">Transmembrane helix</keyword>
<proteinExistence type="predicted"/>
<dbReference type="AlphaFoldDB" id="H7EIB3"/>
<dbReference type="Gene3D" id="3.30.70.1430">
    <property type="entry name" value="Multidrug efflux transporter AcrB pore domain"/>
    <property type="match status" value="2"/>
</dbReference>
<evidence type="ECO:0000313" key="3">
    <source>
        <dbReference type="Proteomes" id="UP000003571"/>
    </source>
</evidence>
<feature type="transmembrane region" description="Helical" evidence="1">
    <location>
        <begin position="538"/>
        <end position="563"/>
    </location>
</feature>
<evidence type="ECO:0000256" key="1">
    <source>
        <dbReference type="SAM" id="Phobius"/>
    </source>
</evidence>
<dbReference type="SUPFAM" id="SSF82866">
    <property type="entry name" value="Multidrug efflux transporter AcrB transmembrane domain"/>
    <property type="match status" value="2"/>
</dbReference>
<feature type="transmembrane region" description="Helical" evidence="1">
    <location>
        <begin position="469"/>
        <end position="492"/>
    </location>
</feature>
<keyword evidence="3" id="KW-1185">Reference proteome</keyword>
<feature type="transmembrane region" description="Helical" evidence="1">
    <location>
        <begin position="435"/>
        <end position="454"/>
    </location>
</feature>
<feature type="transmembrane region" description="Helical" evidence="1">
    <location>
        <begin position="925"/>
        <end position="946"/>
    </location>
</feature>
<dbReference type="Gene3D" id="1.20.1640.10">
    <property type="entry name" value="Multidrug efflux transporter AcrB transmembrane domain"/>
    <property type="match status" value="2"/>
</dbReference>
<name>H7EIB3_9SPIR</name>
<keyword evidence="1" id="KW-0472">Membrane</keyword>
<dbReference type="PANTHER" id="PTHR32063">
    <property type="match status" value="1"/>
</dbReference>
<dbReference type="STRING" id="907348.TresaDRAFT_2532"/>
<feature type="transmembrane region" description="Helical" evidence="1">
    <location>
        <begin position="974"/>
        <end position="992"/>
    </location>
</feature>
<dbReference type="GO" id="GO:0005886">
    <property type="term" value="C:plasma membrane"/>
    <property type="evidence" value="ECO:0007669"/>
    <property type="project" value="TreeGrafter"/>
</dbReference>
<organism evidence="2 3">
    <name type="scientific">Treponema saccharophilum DSM 2985</name>
    <dbReference type="NCBI Taxonomy" id="907348"/>
    <lineage>
        <taxon>Bacteria</taxon>
        <taxon>Pseudomonadati</taxon>
        <taxon>Spirochaetota</taxon>
        <taxon>Spirochaetia</taxon>
        <taxon>Spirochaetales</taxon>
        <taxon>Treponemataceae</taxon>
        <taxon>Treponema</taxon>
    </lineage>
</organism>
<feature type="transmembrane region" description="Helical" evidence="1">
    <location>
        <begin position="1004"/>
        <end position="1028"/>
    </location>
</feature>
<dbReference type="OrthoDB" id="366306at2"/>
<dbReference type="eggNOG" id="COG0841">
    <property type="taxonomic scope" value="Bacteria"/>
</dbReference>
<dbReference type="EMBL" id="AGRW01000035">
    <property type="protein sequence ID" value="EIC02683.1"/>
    <property type="molecule type" value="Genomic_DNA"/>
</dbReference>
<dbReference type="InterPro" id="IPR001036">
    <property type="entry name" value="Acrflvin-R"/>
</dbReference>
<dbReference type="SUPFAM" id="SSF82714">
    <property type="entry name" value="Multidrug efflux transporter AcrB TolC docking domain, DN and DC subdomains"/>
    <property type="match status" value="2"/>
</dbReference>
<dbReference type="Proteomes" id="UP000003571">
    <property type="component" value="Unassembled WGS sequence"/>
</dbReference>
<accession>H7EIB3</accession>
<feature type="transmembrane region" description="Helical" evidence="1">
    <location>
        <begin position="337"/>
        <end position="356"/>
    </location>
</feature>
<dbReference type="PRINTS" id="PR00702">
    <property type="entry name" value="ACRIFLAVINRP"/>
</dbReference>
<dbReference type="Pfam" id="PF00873">
    <property type="entry name" value="ACR_tran"/>
    <property type="match status" value="1"/>
</dbReference>
<feature type="transmembrane region" description="Helical" evidence="1">
    <location>
        <begin position="12"/>
        <end position="32"/>
    </location>
</feature>
<dbReference type="Gene3D" id="3.30.70.1440">
    <property type="entry name" value="Multidrug efflux transporter AcrB pore domain"/>
    <property type="match status" value="1"/>
</dbReference>
<dbReference type="Gene3D" id="3.30.70.1320">
    <property type="entry name" value="Multidrug efflux transporter AcrB pore domain like"/>
    <property type="match status" value="1"/>
</dbReference>
<feature type="transmembrane region" description="Helical" evidence="1">
    <location>
        <begin position="363"/>
        <end position="383"/>
    </location>
</feature>
<gene>
    <name evidence="2" type="ORF">TresaDRAFT_2532</name>
</gene>
<dbReference type="Gene3D" id="3.30.2090.10">
    <property type="entry name" value="Multidrug efflux transporter AcrB TolC docking domain, DN and DC subdomains"/>
    <property type="match status" value="2"/>
</dbReference>
<sequence length="1094" mass="119442">MTFSEKCVNKPVTTMLVFVLMIILGTFCMTQLPVDMYPDMDLPYMLVYTSYDGAGPEEIEQGLTSTLESSLSGVSGLKKIQSRSMAGISLVILEFNFGTNLDAAGGDVRDKIDLVRNFLPDGADSPITIKMDPSMMPIMTLALRGSRTPEELRAFANDTIESRLEQIDGVASANVSGGREKSINVDIPRDRLEAYGLTISSVAQMIGVQNIQSSGGTITSGDTNYTIKNDGKYKSLDDLRNTVISYKVGSDSMPRTIRLRDIADVYEGFKDESTLAYLDGKPCVMINIQKQSGKNSVQAAENVRKTLKKLKTEIPSDIEILETSNTTDIISQTINEVVMSVVQGALLAIAILFIFLRSIKSTLIVGLSIPISVMITLLCMYLRGITINMISMAGLLLGIGMLVDNSIVVLENIYSYIERDTKPRVAAVLGSQEMVSSITGSTLTSVCIFLPMLVFKSKLGLMGQMFNDISWTIIFSLMSSLIVAIALVPVLCSKFVTKQLAKKQSGISYGVNRAFNNFFDRLDDKYARGVSFVLHHKLISILAIIALFFLSIFSVPVVGFIFMPESAANSVTVDFKLPQGTRLEITEDMMREFEAMALKELEGVKYTTVAVGGTSFISSSAETNTGTVTFTLHEPKERLAGWDSEKTAKAKLRKYFTMFPGADLSFGTNANSAGGSSGVSVNIKSDDLDKCMETAKAVEELLKYKLGDWVTEVSSDLEDGLPQAEIIFDRDRMQEFGLSVYSVGNEIAGVISGTTASRFTKNGDDINVVVRISEKDRAKLSDLDSISMVTSSGLRIPLSSFAHYEQTTAPVTIFRENQARIIHVTAKPVEGLSIGDVQAQVEKAISQNILLDDGVSINYSGAMEDMMEAVRNFGMIIILAAFLVFTVMASQFESLLDPFIVILTIPLSFIGVIAIYLISGNQLNVVTIMGVLVLVGTIVNNGIVLVDYTNLLRKRGYALEDACVQAARNRLRPILMSTLTTVISLAPMAFFPGEGSRSMQPISLTVFGGMTFGSLMTLFLMPTIYYIFNARRLKKAAKRAAKLGLPVPKDGTVKVSLEKTAEDIARAKFERKKAKDLAKAKKLMERYNDIGAGI</sequence>
<evidence type="ECO:0000313" key="2">
    <source>
        <dbReference type="EMBL" id="EIC02683.1"/>
    </source>
</evidence>
<feature type="transmembrane region" description="Helical" evidence="1">
    <location>
        <begin position="389"/>
        <end position="414"/>
    </location>
</feature>
<protein>
    <submittedName>
        <fullName evidence="2">Acriflavin resistance protein</fullName>
    </submittedName>
</protein>
<dbReference type="PATRIC" id="fig|907348.3.peg.555"/>
<reference evidence="2 3" key="1">
    <citation type="submission" date="2011-09" db="EMBL/GenBank/DDBJ databases">
        <title>The draft genome of Treponema saccharophilum DSM 2985.</title>
        <authorList>
            <consortium name="US DOE Joint Genome Institute (JGI-PGF)"/>
            <person name="Lucas S."/>
            <person name="Copeland A."/>
            <person name="Lapidus A."/>
            <person name="Glavina del Rio T."/>
            <person name="Dalin E."/>
            <person name="Tice H."/>
            <person name="Bruce D."/>
            <person name="Goodwin L."/>
            <person name="Pitluck S."/>
            <person name="Peters L."/>
            <person name="Kyrpides N."/>
            <person name="Mavromatis K."/>
            <person name="Ivanova N."/>
            <person name="Markowitz V."/>
            <person name="Cheng J.-F."/>
            <person name="Hugenholtz P."/>
            <person name="Woyke T."/>
            <person name="Wu D."/>
            <person name="Gronow S."/>
            <person name="Wellnitz S."/>
            <person name="Brambilla E."/>
            <person name="Klenk H.-P."/>
            <person name="Eisen J.A."/>
        </authorList>
    </citation>
    <scope>NUCLEOTIDE SEQUENCE [LARGE SCALE GENOMIC DNA]</scope>
    <source>
        <strain evidence="2 3">DSM 2985</strain>
    </source>
</reference>
<dbReference type="InterPro" id="IPR027463">
    <property type="entry name" value="AcrB_DN_DC_subdom"/>
</dbReference>
<feature type="transmembrane region" description="Helical" evidence="1">
    <location>
        <begin position="899"/>
        <end position="919"/>
    </location>
</feature>
<comment type="caution">
    <text evidence="2">The sequence shown here is derived from an EMBL/GenBank/DDBJ whole genome shotgun (WGS) entry which is preliminary data.</text>
</comment>
<dbReference type="RefSeq" id="WP_002702638.1">
    <property type="nucleotide sequence ID" value="NZ_AGRW01000035.1"/>
</dbReference>
<keyword evidence="1" id="KW-0812">Transmembrane</keyword>